<dbReference type="Pfam" id="PF06439">
    <property type="entry name" value="3keto-disac_hyd"/>
    <property type="match status" value="1"/>
</dbReference>
<comment type="caution">
    <text evidence="3">The sequence shown here is derived from an EMBL/GenBank/DDBJ whole genome shotgun (WGS) entry which is preliminary data.</text>
</comment>
<evidence type="ECO:0000313" key="4">
    <source>
        <dbReference type="Proteomes" id="UP000247099"/>
    </source>
</evidence>
<dbReference type="SUPFAM" id="SSF54427">
    <property type="entry name" value="NTF2-like"/>
    <property type="match status" value="1"/>
</dbReference>
<feature type="chain" id="PRO_5016322139" description="3-keto-alpha-glucoside-1,2-lyase/3-keto-2-hydroxy-glucal hydratase domain-containing protein" evidence="1">
    <location>
        <begin position="24"/>
        <end position="384"/>
    </location>
</feature>
<feature type="signal peptide" evidence="1">
    <location>
        <begin position="1"/>
        <end position="23"/>
    </location>
</feature>
<dbReference type="EMBL" id="QHJQ01000008">
    <property type="protein sequence ID" value="PXA03624.1"/>
    <property type="molecule type" value="Genomic_DNA"/>
</dbReference>
<protein>
    <recommendedName>
        <fullName evidence="2">3-keto-alpha-glucoside-1,2-lyase/3-keto-2-hydroxy-glucal hydratase domain-containing protein</fullName>
    </recommendedName>
</protein>
<dbReference type="RefSeq" id="WP_110131623.1">
    <property type="nucleotide sequence ID" value="NZ_QHJQ01000008.1"/>
</dbReference>
<organism evidence="3 4">
    <name type="scientific">Coraliomargarita sinensis</name>
    <dbReference type="NCBI Taxonomy" id="2174842"/>
    <lineage>
        <taxon>Bacteria</taxon>
        <taxon>Pseudomonadati</taxon>
        <taxon>Verrucomicrobiota</taxon>
        <taxon>Opitutia</taxon>
        <taxon>Puniceicoccales</taxon>
        <taxon>Coraliomargaritaceae</taxon>
        <taxon>Coraliomargarita</taxon>
    </lineage>
</organism>
<dbReference type="AlphaFoldDB" id="A0A317ZE15"/>
<evidence type="ECO:0000313" key="3">
    <source>
        <dbReference type="EMBL" id="PXA03624.1"/>
    </source>
</evidence>
<gene>
    <name evidence="3" type="ORF">DDZ13_11630</name>
</gene>
<proteinExistence type="predicted"/>
<evidence type="ECO:0000259" key="2">
    <source>
        <dbReference type="Pfam" id="PF06439"/>
    </source>
</evidence>
<feature type="domain" description="3-keto-alpha-glucoside-1,2-lyase/3-keto-2-hydroxy-glucal hydratase" evidence="2">
    <location>
        <begin position="25"/>
        <end position="237"/>
    </location>
</feature>
<dbReference type="GO" id="GO:0016787">
    <property type="term" value="F:hydrolase activity"/>
    <property type="evidence" value="ECO:0007669"/>
    <property type="project" value="InterPro"/>
</dbReference>
<dbReference type="Gene3D" id="2.60.120.560">
    <property type="entry name" value="Exo-inulinase, domain 1"/>
    <property type="match status" value="1"/>
</dbReference>
<keyword evidence="4" id="KW-1185">Reference proteome</keyword>
<keyword evidence="1" id="KW-0732">Signal</keyword>
<dbReference type="InterPro" id="IPR032710">
    <property type="entry name" value="NTF2-like_dom_sf"/>
</dbReference>
<reference evidence="3 4" key="1">
    <citation type="submission" date="2018-05" db="EMBL/GenBank/DDBJ databases">
        <title>Coraliomargarita sinensis sp. nov., isolated from a marine solar saltern.</title>
        <authorList>
            <person name="Zhou L.Y."/>
        </authorList>
    </citation>
    <scope>NUCLEOTIDE SEQUENCE [LARGE SCALE GENOMIC DNA]</scope>
    <source>
        <strain evidence="3 4">WN38</strain>
    </source>
</reference>
<accession>A0A317ZE15</accession>
<dbReference type="Proteomes" id="UP000247099">
    <property type="component" value="Unassembled WGS sequence"/>
</dbReference>
<dbReference type="Gene3D" id="3.10.450.50">
    <property type="match status" value="1"/>
</dbReference>
<dbReference type="InterPro" id="IPR010496">
    <property type="entry name" value="AL/BT2_dom"/>
</dbReference>
<dbReference type="InParanoid" id="A0A317ZE15"/>
<evidence type="ECO:0000256" key="1">
    <source>
        <dbReference type="SAM" id="SignalP"/>
    </source>
</evidence>
<name>A0A317ZE15_9BACT</name>
<sequence>MKGVFTLLMAGCSVFSASLAAQATIDLLDGMALEHFQPVSDWHRVDRAVSVPDRTELTTSGSGGDILVNGLTKDISLPYLMTRETFGDARVELEFLIPKGSNAGVYMMGRYEVQILDSFGKEKVGSGDLGGIYGSRDMSRPQGERWIPGSRPLTNAAKAPGRWQRMEIVFRAPRYDASGQKTADAVFESVRINGELVQEKFTCEHPTMSHPLPGEAALGPIAIQGDHGPIAIRHFTVTPLDSPGTQAIEEIDAYWSEVERAVREGDYDAYCATVHPDAVIIAGAKQVSYPLKQALIRWEKDFENTKSGKLKGEVSFRFAKRYRDTSTAHESGIFRYTTTPENGEITTDYIEFEALLVKKDGQWQMLMENQIGPVSEEEWESLRP</sequence>